<sequence length="141" mass="15075">MGLKKKARGVDAASGVRADITSPPSQRPPEGGRRTGLRWSQQVFSRHPENCCHSVAVLDSPGGIGYLGLFKIGPEEGASVMVTVKLILILAVALAALLGYLAVFIFQQWWVIYLVLALTAMIMTVTVIITGGRVEEDEPAG</sequence>
<dbReference type="EMBL" id="FNAP01000010">
    <property type="protein sequence ID" value="SDE68361.1"/>
    <property type="molecule type" value="Genomic_DNA"/>
</dbReference>
<name>A0A1G7EXH0_9PROT</name>
<proteinExistence type="predicted"/>
<reference evidence="3 4" key="1">
    <citation type="submission" date="2016-10" db="EMBL/GenBank/DDBJ databases">
        <authorList>
            <person name="de Groot N.N."/>
        </authorList>
    </citation>
    <scope>NUCLEOTIDE SEQUENCE [LARGE SCALE GENOMIC DNA]</scope>
    <source>
        <strain evidence="3 4">ATCC 700224</strain>
    </source>
</reference>
<feature type="transmembrane region" description="Helical" evidence="2">
    <location>
        <begin position="112"/>
        <end position="132"/>
    </location>
</feature>
<protein>
    <submittedName>
        <fullName evidence="3">Uncharacterized protein</fullName>
    </submittedName>
</protein>
<evidence type="ECO:0000313" key="3">
    <source>
        <dbReference type="EMBL" id="SDE68361.1"/>
    </source>
</evidence>
<feature type="region of interest" description="Disordered" evidence="1">
    <location>
        <begin position="1"/>
        <end position="35"/>
    </location>
</feature>
<dbReference type="Proteomes" id="UP000199412">
    <property type="component" value="Unassembled WGS sequence"/>
</dbReference>
<keyword evidence="2" id="KW-0472">Membrane</keyword>
<dbReference type="STRING" id="69960.SAMN05421720_11022"/>
<evidence type="ECO:0000256" key="2">
    <source>
        <dbReference type="SAM" id="Phobius"/>
    </source>
</evidence>
<gene>
    <name evidence="3" type="ORF">SAMN05421720_11022</name>
</gene>
<evidence type="ECO:0000256" key="1">
    <source>
        <dbReference type="SAM" id="MobiDB-lite"/>
    </source>
</evidence>
<keyword evidence="2" id="KW-0812">Transmembrane</keyword>
<accession>A0A1G7EXH0</accession>
<dbReference type="AlphaFoldDB" id="A0A1G7EXH0"/>
<keyword evidence="4" id="KW-1185">Reference proteome</keyword>
<evidence type="ECO:0000313" key="4">
    <source>
        <dbReference type="Proteomes" id="UP000199412"/>
    </source>
</evidence>
<feature type="transmembrane region" description="Helical" evidence="2">
    <location>
        <begin position="86"/>
        <end position="106"/>
    </location>
</feature>
<keyword evidence="2" id="KW-1133">Transmembrane helix</keyword>
<organism evidence="3 4">
    <name type="scientific">Rhodospira trueperi</name>
    <dbReference type="NCBI Taxonomy" id="69960"/>
    <lineage>
        <taxon>Bacteria</taxon>
        <taxon>Pseudomonadati</taxon>
        <taxon>Pseudomonadota</taxon>
        <taxon>Alphaproteobacteria</taxon>
        <taxon>Rhodospirillales</taxon>
        <taxon>Rhodospirillaceae</taxon>
        <taxon>Rhodospira</taxon>
    </lineage>
</organism>